<proteinExistence type="predicted"/>
<dbReference type="STRING" id="51028.A0A0N4VEJ0"/>
<organism evidence="5">
    <name type="scientific">Enterobius vermicularis</name>
    <name type="common">Human pinworm</name>
    <dbReference type="NCBI Taxonomy" id="51028"/>
    <lineage>
        <taxon>Eukaryota</taxon>
        <taxon>Metazoa</taxon>
        <taxon>Ecdysozoa</taxon>
        <taxon>Nematoda</taxon>
        <taxon>Chromadorea</taxon>
        <taxon>Rhabditida</taxon>
        <taxon>Spirurina</taxon>
        <taxon>Oxyuridomorpha</taxon>
        <taxon>Oxyuroidea</taxon>
        <taxon>Oxyuridae</taxon>
        <taxon>Enterobius</taxon>
    </lineage>
</organism>
<sequence>MQPNCHFICLLFGDKLVIAVRGKGVENWIGKGCRLLWSWFRKRFRSVTMKGSRRHPSCAIAKMADICSDNMDSSKETEPKPSNDFSEKLKVTILSDSVLNWIAVSINMTTWQRLCILSARFSHVNDEIFRHVLLISSFEASRLPEWNSQRQSWEDNKDGDPKNSEASSGDESPPSDIPASSSISNTTNVLESFVQAIEKNEVNEKPDLETQLKILRWMRNCGRDEKELQLN</sequence>
<keyword evidence="4" id="KW-1185">Reference proteome</keyword>
<dbReference type="WBParaSite" id="EVEC_0000910101-mRNA-1">
    <property type="protein sequence ID" value="EVEC_0000910101-mRNA-1"/>
    <property type="gene ID" value="EVEC_0000910101"/>
</dbReference>
<evidence type="ECO:0000256" key="2">
    <source>
        <dbReference type="SAM" id="SignalP"/>
    </source>
</evidence>
<gene>
    <name evidence="3" type="ORF">EVEC_LOCUS8542</name>
</gene>
<feature type="compositionally biased region" description="Low complexity" evidence="1">
    <location>
        <begin position="172"/>
        <end position="183"/>
    </location>
</feature>
<feature type="chain" id="PRO_5043122854" evidence="2">
    <location>
        <begin position="20"/>
        <end position="231"/>
    </location>
</feature>
<dbReference type="Proteomes" id="UP000274131">
    <property type="component" value="Unassembled WGS sequence"/>
</dbReference>
<accession>A0A0N4VEJ0</accession>
<reference evidence="5" key="1">
    <citation type="submission" date="2017-02" db="UniProtKB">
        <authorList>
            <consortium name="WormBaseParasite"/>
        </authorList>
    </citation>
    <scope>IDENTIFICATION</scope>
</reference>
<evidence type="ECO:0000313" key="5">
    <source>
        <dbReference type="WBParaSite" id="EVEC_0000910101-mRNA-1"/>
    </source>
</evidence>
<name>A0A0N4VEJ0_ENTVE</name>
<dbReference type="EMBL" id="UXUI01009473">
    <property type="protein sequence ID" value="VDD93791.1"/>
    <property type="molecule type" value="Genomic_DNA"/>
</dbReference>
<dbReference type="AlphaFoldDB" id="A0A0N4VEJ0"/>
<feature type="signal peptide" evidence="2">
    <location>
        <begin position="1"/>
        <end position="19"/>
    </location>
</feature>
<feature type="region of interest" description="Disordered" evidence="1">
    <location>
        <begin position="146"/>
        <end position="183"/>
    </location>
</feature>
<keyword evidence="2" id="KW-0732">Signal</keyword>
<evidence type="ECO:0000313" key="3">
    <source>
        <dbReference type="EMBL" id="VDD93791.1"/>
    </source>
</evidence>
<reference evidence="3 4" key="2">
    <citation type="submission" date="2018-10" db="EMBL/GenBank/DDBJ databases">
        <authorList>
            <consortium name="Pathogen Informatics"/>
        </authorList>
    </citation>
    <scope>NUCLEOTIDE SEQUENCE [LARGE SCALE GENOMIC DNA]</scope>
</reference>
<dbReference type="OrthoDB" id="5850829at2759"/>
<protein>
    <submittedName>
        <fullName evidence="5">F-box protein</fullName>
    </submittedName>
</protein>
<feature type="compositionally biased region" description="Basic and acidic residues" evidence="1">
    <location>
        <begin position="152"/>
        <end position="163"/>
    </location>
</feature>
<evidence type="ECO:0000256" key="1">
    <source>
        <dbReference type="SAM" id="MobiDB-lite"/>
    </source>
</evidence>
<evidence type="ECO:0000313" key="4">
    <source>
        <dbReference type="Proteomes" id="UP000274131"/>
    </source>
</evidence>